<protein>
    <recommendedName>
        <fullName evidence="3">Response regulatory domain-containing protein</fullName>
    </recommendedName>
</protein>
<comment type="caution">
    <text evidence="1">The sequence shown here is derived from an EMBL/GenBank/DDBJ whole genome shotgun (WGS) entry which is preliminary data.</text>
</comment>
<name>A0A1G2JRK2_9BACT</name>
<dbReference type="AlphaFoldDB" id="A0A1G2JRK2"/>
<accession>A0A1G2JRK2</accession>
<dbReference type="SUPFAM" id="SSF52172">
    <property type="entry name" value="CheY-like"/>
    <property type="match status" value="1"/>
</dbReference>
<dbReference type="Proteomes" id="UP000178935">
    <property type="component" value="Unassembled WGS sequence"/>
</dbReference>
<proteinExistence type="predicted"/>
<organism evidence="1 2">
    <name type="scientific">Candidatus Staskawiczbacteria bacterium RIFOXYD1_FULL_32_13</name>
    <dbReference type="NCBI Taxonomy" id="1802234"/>
    <lineage>
        <taxon>Bacteria</taxon>
        <taxon>Candidatus Staskawicziibacteriota</taxon>
    </lineage>
</organism>
<dbReference type="Gene3D" id="3.40.50.2300">
    <property type="match status" value="1"/>
</dbReference>
<dbReference type="EMBL" id="MHPU01000002">
    <property type="protein sequence ID" value="OGZ89784.1"/>
    <property type="molecule type" value="Genomic_DNA"/>
</dbReference>
<dbReference type="InterPro" id="IPR011006">
    <property type="entry name" value="CheY-like_superfamily"/>
</dbReference>
<evidence type="ECO:0000313" key="1">
    <source>
        <dbReference type="EMBL" id="OGZ89784.1"/>
    </source>
</evidence>
<evidence type="ECO:0008006" key="3">
    <source>
        <dbReference type="Google" id="ProtNLM"/>
    </source>
</evidence>
<evidence type="ECO:0000313" key="2">
    <source>
        <dbReference type="Proteomes" id="UP000178935"/>
    </source>
</evidence>
<reference evidence="1 2" key="1">
    <citation type="journal article" date="2016" name="Nat. Commun.">
        <title>Thousands of microbial genomes shed light on interconnected biogeochemical processes in an aquifer system.</title>
        <authorList>
            <person name="Anantharaman K."/>
            <person name="Brown C.T."/>
            <person name="Hug L.A."/>
            <person name="Sharon I."/>
            <person name="Castelle C.J."/>
            <person name="Probst A.J."/>
            <person name="Thomas B.C."/>
            <person name="Singh A."/>
            <person name="Wilkins M.J."/>
            <person name="Karaoz U."/>
            <person name="Brodie E.L."/>
            <person name="Williams K.H."/>
            <person name="Hubbard S.S."/>
            <person name="Banfield J.F."/>
        </authorList>
    </citation>
    <scope>NUCLEOTIDE SEQUENCE [LARGE SCALE GENOMIC DNA]</scope>
</reference>
<gene>
    <name evidence="1" type="ORF">A2561_00125</name>
</gene>
<sequence>MKKVLIVEDSSQRQRVWKLKLDGKIEIVQALTIKDAEFAGIEFDLIVMDCCVPGDMPNTMNLVKSIRVAGFDGPILANSSQEYFVEMLQNAGCDYGCNKDEVPQKVLEILGVE</sequence>